<comment type="function">
    <text evidence="10 11">The central subunit of the protein translocation channel SecYEG. Consists of two halves formed by TMs 1-5 and 6-10. These two domains form a lateral gate at the front which open onto the bilayer between TMs 2 and 7, and are clamped together by SecE at the back. The channel is closed by both a pore ring composed of hydrophobic SecY resides and a short helix (helix 2A) on the extracellular side of the membrane which forms a plug. The plug probably moves laterally to allow the channel to open. The ring and the pore may move independently.</text>
</comment>
<keyword evidence="4 10" id="KW-0812">Transmembrane</keyword>
<evidence type="ECO:0000256" key="3">
    <source>
        <dbReference type="ARBA" id="ARBA00022448"/>
    </source>
</evidence>
<feature type="transmembrane region" description="Helical" evidence="10">
    <location>
        <begin position="180"/>
        <end position="197"/>
    </location>
</feature>
<feature type="transmembrane region" description="Helical" evidence="10">
    <location>
        <begin position="397"/>
        <end position="417"/>
    </location>
</feature>
<sequence>MRKSIETLKNIWNIEDLRQRILITILFVAIYRFGSYVVLPGINPDMLSKLHEQTSEGLLALLNMFSGGAFSNASIFALGIMPYISASIVIQLLAIAVPYFQKLQREGESGRRKINQYTRILTIFILIFQAPSYLINLKMQAGPALNASLDWTFFIITSTIILAAGSMFILWLGERITDKGIGNGISLIIMIGIIARLPQAFSGEFVSRLASPGAGGIIMFLLEIVMLILVIAAAILLVQGVRKVPVQYAKRIVGNKQYGGARQYIPLKVNAANVMPIIFAQAIMFIPITIVGFSNVASASGIARAFVDHTSFWYNLVFAILIIVFTWFYTAITINPTQMAEDMKRNNGFIPGIKPGKSTADYIDTIMSRITLPGSLFLAIVAILPAFAGVFGVQAEFAQFFGGTSLLILVGVVLDTLQQVESHLLMRHYDGLLSSGRIKGRSGNVAAY</sequence>
<keyword evidence="8 10" id="KW-0472">Membrane</keyword>
<dbReference type="InterPro" id="IPR030659">
    <property type="entry name" value="SecY_CS"/>
</dbReference>
<evidence type="ECO:0000256" key="1">
    <source>
        <dbReference type="ARBA" id="ARBA00004141"/>
    </source>
</evidence>
<feature type="transmembrane region" description="Helical" evidence="10">
    <location>
        <begin position="75"/>
        <end position="100"/>
    </location>
</feature>
<name>A0A412GVH2_9BACT</name>
<feature type="transmembrane region" description="Helical" evidence="10">
    <location>
        <begin position="313"/>
        <end position="335"/>
    </location>
</feature>
<comment type="subunit">
    <text evidence="10">Component of the Sec protein translocase complex. Heterotrimer consisting of SecY, SecE and SecG subunits. The heterotrimers can form oligomers, although 1 heterotrimer is thought to be able to translocate proteins. Interacts with the ribosome. Interacts with SecDF, and other proteins may be involved. Interacts with SecA.</text>
</comment>
<accession>A0A412GVH2</accession>
<dbReference type="HAMAP" id="MF_01465">
    <property type="entry name" value="SecY"/>
    <property type="match status" value="1"/>
</dbReference>
<dbReference type="Proteomes" id="UP000285864">
    <property type="component" value="Unassembled WGS sequence"/>
</dbReference>
<evidence type="ECO:0000256" key="5">
    <source>
        <dbReference type="ARBA" id="ARBA00022927"/>
    </source>
</evidence>
<evidence type="ECO:0000256" key="7">
    <source>
        <dbReference type="ARBA" id="ARBA00023010"/>
    </source>
</evidence>
<feature type="transmembrane region" description="Helical" evidence="10">
    <location>
        <begin position="271"/>
        <end position="293"/>
    </location>
</feature>
<evidence type="ECO:0000256" key="12">
    <source>
        <dbReference type="RuleBase" id="RU003484"/>
    </source>
</evidence>
<evidence type="ECO:0000256" key="10">
    <source>
        <dbReference type="HAMAP-Rule" id="MF_01465"/>
    </source>
</evidence>
<keyword evidence="5 10" id="KW-0653">Protein transport</keyword>
<feature type="transmembrane region" description="Helical" evidence="10">
    <location>
        <begin position="120"/>
        <end position="139"/>
    </location>
</feature>
<dbReference type="FunFam" id="1.10.3370.10:FF:000001">
    <property type="entry name" value="Preprotein translocase subunit SecY"/>
    <property type="match status" value="1"/>
</dbReference>
<dbReference type="PIRSF" id="PIRSF004557">
    <property type="entry name" value="SecY"/>
    <property type="match status" value="1"/>
</dbReference>
<evidence type="ECO:0000256" key="4">
    <source>
        <dbReference type="ARBA" id="ARBA00022692"/>
    </source>
</evidence>
<dbReference type="GO" id="GO:0043952">
    <property type="term" value="P:protein transport by the Sec complex"/>
    <property type="evidence" value="ECO:0007669"/>
    <property type="project" value="UniProtKB-UniRule"/>
</dbReference>
<dbReference type="GO" id="GO:0005886">
    <property type="term" value="C:plasma membrane"/>
    <property type="evidence" value="ECO:0007669"/>
    <property type="project" value="UniProtKB-SubCell"/>
</dbReference>
<dbReference type="Pfam" id="PF00344">
    <property type="entry name" value="SecY"/>
    <property type="match status" value="1"/>
</dbReference>
<dbReference type="GeneID" id="79858769"/>
<evidence type="ECO:0000313" key="15">
    <source>
        <dbReference type="Proteomes" id="UP000285864"/>
    </source>
</evidence>
<dbReference type="InterPro" id="IPR026593">
    <property type="entry name" value="SecY"/>
</dbReference>
<organism evidence="14 15">
    <name type="scientific">Phocaeicola coprocola</name>
    <dbReference type="NCBI Taxonomy" id="310298"/>
    <lineage>
        <taxon>Bacteria</taxon>
        <taxon>Pseudomonadati</taxon>
        <taxon>Bacteroidota</taxon>
        <taxon>Bacteroidia</taxon>
        <taxon>Bacteroidales</taxon>
        <taxon>Bacteroidaceae</taxon>
        <taxon>Phocaeicola</taxon>
    </lineage>
</organism>
<reference evidence="14 15" key="1">
    <citation type="submission" date="2018-08" db="EMBL/GenBank/DDBJ databases">
        <title>A genome reference for cultivated species of the human gut microbiota.</title>
        <authorList>
            <person name="Zou Y."/>
            <person name="Xue W."/>
            <person name="Luo G."/>
        </authorList>
    </citation>
    <scope>NUCLEOTIDE SEQUENCE [LARGE SCALE GENOMIC DNA]</scope>
    <source>
        <strain evidence="14 15">AF24-2</strain>
    </source>
</reference>
<protein>
    <recommendedName>
        <fullName evidence="9 10">Protein translocase subunit SecY</fullName>
    </recommendedName>
</protein>
<feature type="transmembrane region" description="Helical" evidence="10">
    <location>
        <begin position="217"/>
        <end position="238"/>
    </location>
</feature>
<evidence type="ECO:0000256" key="2">
    <source>
        <dbReference type="ARBA" id="ARBA00005751"/>
    </source>
</evidence>
<keyword evidence="10" id="KW-1003">Cell membrane</keyword>
<keyword evidence="7 10" id="KW-0811">Translocation</keyword>
<dbReference type="RefSeq" id="WP_007567376.1">
    <property type="nucleotide sequence ID" value="NZ_CABKNL010000057.1"/>
</dbReference>
<dbReference type="PROSITE" id="PS00756">
    <property type="entry name" value="SECY_2"/>
    <property type="match status" value="1"/>
</dbReference>
<keyword evidence="6 10" id="KW-1133">Transmembrane helix</keyword>
<proteinExistence type="inferred from homology"/>
<gene>
    <name evidence="10" type="primary">secY</name>
    <name evidence="14" type="ORF">DWY20_03390</name>
</gene>
<dbReference type="EMBL" id="QRUU01000009">
    <property type="protein sequence ID" value="RGR98867.1"/>
    <property type="molecule type" value="Genomic_DNA"/>
</dbReference>
<evidence type="ECO:0000313" key="14">
    <source>
        <dbReference type="EMBL" id="RGR98867.1"/>
    </source>
</evidence>
<comment type="subcellular location">
    <subcellularLocation>
        <location evidence="10">Cell membrane</location>
        <topology evidence="10">Multi-pass membrane protein</topology>
    </subcellularLocation>
    <subcellularLocation>
        <location evidence="1 12">Membrane</location>
        <topology evidence="1 12">Multi-pass membrane protein</topology>
    </subcellularLocation>
</comment>
<feature type="transmembrane region" description="Helical" evidence="10">
    <location>
        <begin position="151"/>
        <end position="173"/>
    </location>
</feature>
<evidence type="ECO:0000256" key="9">
    <source>
        <dbReference type="ARBA" id="ARBA00039733"/>
    </source>
</evidence>
<comment type="similarity">
    <text evidence="2 10 13">Belongs to the SecY/SEC61-alpha family.</text>
</comment>
<keyword evidence="15" id="KW-1185">Reference proteome</keyword>
<dbReference type="PRINTS" id="PR00303">
    <property type="entry name" value="SECYTRNLCASE"/>
</dbReference>
<evidence type="ECO:0000256" key="6">
    <source>
        <dbReference type="ARBA" id="ARBA00022989"/>
    </source>
</evidence>
<feature type="transmembrane region" description="Helical" evidence="10">
    <location>
        <begin position="370"/>
        <end position="391"/>
    </location>
</feature>
<dbReference type="PROSITE" id="PS00755">
    <property type="entry name" value="SECY_1"/>
    <property type="match status" value="1"/>
</dbReference>
<dbReference type="NCBIfam" id="TIGR00967">
    <property type="entry name" value="3a0501s007"/>
    <property type="match status" value="1"/>
</dbReference>
<dbReference type="InterPro" id="IPR002208">
    <property type="entry name" value="SecY/SEC61-alpha"/>
</dbReference>
<dbReference type="GO" id="GO:0006605">
    <property type="term" value="P:protein targeting"/>
    <property type="evidence" value="ECO:0007669"/>
    <property type="project" value="UniProtKB-UniRule"/>
</dbReference>
<dbReference type="GO" id="GO:0065002">
    <property type="term" value="P:intracellular protein transmembrane transport"/>
    <property type="evidence" value="ECO:0007669"/>
    <property type="project" value="UniProtKB-UniRule"/>
</dbReference>
<evidence type="ECO:0000256" key="13">
    <source>
        <dbReference type="RuleBase" id="RU004349"/>
    </source>
</evidence>
<comment type="caution">
    <text evidence="14">The sequence shown here is derived from an EMBL/GenBank/DDBJ whole genome shotgun (WGS) entry which is preliminary data.</text>
</comment>
<keyword evidence="3 10" id="KW-0813">Transport</keyword>
<feature type="transmembrane region" description="Helical" evidence="10">
    <location>
        <begin position="21"/>
        <end position="39"/>
    </location>
</feature>
<evidence type="ECO:0000256" key="11">
    <source>
        <dbReference type="RuleBase" id="RU000537"/>
    </source>
</evidence>
<dbReference type="PANTHER" id="PTHR10906">
    <property type="entry name" value="SECY/SEC61-ALPHA FAMILY MEMBER"/>
    <property type="match status" value="1"/>
</dbReference>
<dbReference type="Gene3D" id="1.10.3370.10">
    <property type="entry name" value="SecY subunit domain"/>
    <property type="match status" value="1"/>
</dbReference>
<dbReference type="InterPro" id="IPR023201">
    <property type="entry name" value="SecY_dom_sf"/>
</dbReference>
<dbReference type="SUPFAM" id="SSF103491">
    <property type="entry name" value="Preprotein translocase SecY subunit"/>
    <property type="match status" value="1"/>
</dbReference>
<dbReference type="AlphaFoldDB" id="A0A412GVH2"/>
<evidence type="ECO:0000256" key="8">
    <source>
        <dbReference type="ARBA" id="ARBA00023136"/>
    </source>
</evidence>